<accession>A0ABP3X6L0</accession>
<sequence>MEPIAFPTAVLGLLFHEAIADTTISGAEDPIATIVSPITIDDTPRFVAKADAPYTNLSALQLRATRPARNIITSMITRLIQLNLMI</sequence>
<protein>
    <submittedName>
        <fullName evidence="1">Uncharacterized protein</fullName>
    </submittedName>
</protein>
<evidence type="ECO:0000313" key="2">
    <source>
        <dbReference type="Proteomes" id="UP001500359"/>
    </source>
</evidence>
<proteinExistence type="predicted"/>
<organism evidence="1 2">
    <name type="scientific">Aliiglaciecola litoralis</name>
    <dbReference type="NCBI Taxonomy" id="582857"/>
    <lineage>
        <taxon>Bacteria</taxon>
        <taxon>Pseudomonadati</taxon>
        <taxon>Pseudomonadota</taxon>
        <taxon>Gammaproteobacteria</taxon>
        <taxon>Alteromonadales</taxon>
        <taxon>Alteromonadaceae</taxon>
        <taxon>Aliiglaciecola</taxon>
    </lineage>
</organism>
<dbReference type="Proteomes" id="UP001500359">
    <property type="component" value="Unassembled WGS sequence"/>
</dbReference>
<comment type="caution">
    <text evidence="1">The sequence shown here is derived from an EMBL/GenBank/DDBJ whole genome shotgun (WGS) entry which is preliminary data.</text>
</comment>
<name>A0ABP3X6L0_9ALTE</name>
<reference evidence="2" key="1">
    <citation type="journal article" date="2019" name="Int. J. Syst. Evol. Microbiol.">
        <title>The Global Catalogue of Microorganisms (GCM) 10K type strain sequencing project: providing services to taxonomists for standard genome sequencing and annotation.</title>
        <authorList>
            <consortium name="The Broad Institute Genomics Platform"/>
            <consortium name="The Broad Institute Genome Sequencing Center for Infectious Disease"/>
            <person name="Wu L."/>
            <person name="Ma J."/>
        </authorList>
    </citation>
    <scope>NUCLEOTIDE SEQUENCE [LARGE SCALE GENOMIC DNA]</scope>
    <source>
        <strain evidence="2">JCM 15896</strain>
    </source>
</reference>
<evidence type="ECO:0000313" key="1">
    <source>
        <dbReference type="EMBL" id="GAA0860220.1"/>
    </source>
</evidence>
<gene>
    <name evidence="1" type="ORF">GCM10009114_36560</name>
</gene>
<dbReference type="EMBL" id="BAAAFD010000020">
    <property type="protein sequence ID" value="GAA0860220.1"/>
    <property type="molecule type" value="Genomic_DNA"/>
</dbReference>
<keyword evidence="2" id="KW-1185">Reference proteome</keyword>